<evidence type="ECO:0000256" key="18">
    <source>
        <dbReference type="RuleBase" id="RU004241"/>
    </source>
</evidence>
<feature type="disulfide bond" evidence="17">
    <location>
        <begin position="53"/>
        <end position="132"/>
    </location>
</feature>
<feature type="binding site" evidence="15">
    <location>
        <position position="85"/>
    </location>
    <ligand>
        <name>Ca(2+)</name>
        <dbReference type="ChEBI" id="CHEBI:29108"/>
        <label>1</label>
    </ligand>
</feature>
<dbReference type="FunFam" id="1.10.420.10:FF:000007">
    <property type="entry name" value="Peroxidase"/>
    <property type="match status" value="1"/>
</dbReference>
<organism evidence="22 23">
    <name type="scientific">Ceratopteris richardii</name>
    <name type="common">Triangle waterfern</name>
    <dbReference type="NCBI Taxonomy" id="49495"/>
    <lineage>
        <taxon>Eukaryota</taxon>
        <taxon>Viridiplantae</taxon>
        <taxon>Streptophyta</taxon>
        <taxon>Embryophyta</taxon>
        <taxon>Tracheophyta</taxon>
        <taxon>Polypodiopsida</taxon>
        <taxon>Polypodiidae</taxon>
        <taxon>Polypodiales</taxon>
        <taxon>Pteridineae</taxon>
        <taxon>Pteridaceae</taxon>
        <taxon>Parkerioideae</taxon>
        <taxon>Ceratopteris</taxon>
    </lineage>
</organism>
<evidence type="ECO:0000313" key="22">
    <source>
        <dbReference type="EMBL" id="KAH7282229.1"/>
    </source>
</evidence>
<dbReference type="GO" id="GO:0140825">
    <property type="term" value="F:lactoperoxidase activity"/>
    <property type="evidence" value="ECO:0007669"/>
    <property type="project" value="UniProtKB-EC"/>
</dbReference>
<dbReference type="CDD" id="cd00693">
    <property type="entry name" value="secretory_peroxidase"/>
    <property type="match status" value="1"/>
</dbReference>
<feature type="compositionally biased region" description="Pro residues" evidence="19">
    <location>
        <begin position="351"/>
        <end position="400"/>
    </location>
</feature>
<proteinExistence type="inferred from homology"/>
<feature type="binding site" evidence="15">
    <location>
        <position position="272"/>
    </location>
    <ligand>
        <name>Ca(2+)</name>
        <dbReference type="ChEBI" id="CHEBI:29108"/>
        <label>2</label>
    </ligand>
</feature>
<feature type="binding site" evidence="15">
    <location>
        <position position="264"/>
    </location>
    <ligand>
        <name>Ca(2+)</name>
        <dbReference type="ChEBI" id="CHEBI:29108"/>
        <label>2</label>
    </ligand>
</feature>
<evidence type="ECO:0000256" key="12">
    <source>
        <dbReference type="ARBA" id="ARBA00023157"/>
    </source>
</evidence>
<dbReference type="Gene3D" id="1.10.520.10">
    <property type="match status" value="1"/>
</dbReference>
<dbReference type="PANTHER" id="PTHR31517">
    <property type="match status" value="1"/>
</dbReference>
<evidence type="ECO:0000256" key="2">
    <source>
        <dbReference type="ARBA" id="ARBA00002322"/>
    </source>
</evidence>
<evidence type="ECO:0000256" key="7">
    <source>
        <dbReference type="ARBA" id="ARBA00022723"/>
    </source>
</evidence>
<comment type="cofactor">
    <cofactor evidence="15">
        <name>heme b</name>
        <dbReference type="ChEBI" id="CHEBI:60344"/>
    </cofactor>
    <text evidence="15">Binds 1 heme b (iron(II)-protoporphyrin IX) group per subunit.</text>
</comment>
<feature type="region of interest" description="Disordered" evidence="19">
    <location>
        <begin position="163"/>
        <end position="183"/>
    </location>
</feature>
<feature type="chain" id="PRO_5035757237" description="peroxidase" evidence="20">
    <location>
        <begin position="43"/>
        <end position="424"/>
    </location>
</feature>
<dbReference type="PROSITE" id="PS50873">
    <property type="entry name" value="PEROXIDASE_4"/>
    <property type="match status" value="1"/>
</dbReference>
<reference evidence="22" key="1">
    <citation type="submission" date="2021-08" db="EMBL/GenBank/DDBJ databases">
        <title>WGS assembly of Ceratopteris richardii.</title>
        <authorList>
            <person name="Marchant D.B."/>
            <person name="Chen G."/>
            <person name="Jenkins J."/>
            <person name="Shu S."/>
            <person name="Leebens-Mack J."/>
            <person name="Grimwood J."/>
            <person name="Schmutz J."/>
            <person name="Soltis P."/>
            <person name="Soltis D."/>
            <person name="Chen Z.-H."/>
        </authorList>
    </citation>
    <scope>NUCLEOTIDE SEQUENCE</scope>
    <source>
        <strain evidence="22">Whitten #5841</strain>
        <tissue evidence="22">Leaf</tissue>
    </source>
</reference>
<dbReference type="EC" id="1.11.1.7" evidence="3"/>
<feature type="signal peptide" evidence="20">
    <location>
        <begin position="1"/>
        <end position="42"/>
    </location>
</feature>
<dbReference type="EMBL" id="CM035440">
    <property type="protein sequence ID" value="KAH7282229.1"/>
    <property type="molecule type" value="Genomic_DNA"/>
</dbReference>
<dbReference type="InterPro" id="IPR019794">
    <property type="entry name" value="Peroxidases_AS"/>
</dbReference>
<keyword evidence="23" id="KW-1185">Reference proteome</keyword>
<evidence type="ECO:0000256" key="17">
    <source>
        <dbReference type="PIRSR" id="PIRSR600823-5"/>
    </source>
</evidence>
<comment type="similarity">
    <text evidence="18">Belongs to the peroxidase family.</text>
</comment>
<feature type="site" description="Transition state stabilizer" evidence="16">
    <location>
        <position position="80"/>
    </location>
</feature>
<feature type="binding site" evidence="15">
    <location>
        <position position="210"/>
    </location>
    <ligand>
        <name>Ca(2+)</name>
        <dbReference type="ChEBI" id="CHEBI:29108"/>
        <label>2</label>
    </ligand>
</feature>
<dbReference type="PROSITE" id="PS00436">
    <property type="entry name" value="PEROXIDASE_2"/>
    <property type="match status" value="1"/>
</dbReference>
<keyword evidence="4" id="KW-0964">Secreted</keyword>
<feature type="compositionally biased region" description="Basic and acidic residues" evidence="19">
    <location>
        <begin position="163"/>
        <end position="172"/>
    </location>
</feature>
<keyword evidence="7 15" id="KW-0479">Metal-binding</keyword>
<feature type="binding site" evidence="15">
    <location>
        <position position="267"/>
    </location>
    <ligand>
        <name>Ca(2+)</name>
        <dbReference type="ChEBI" id="CHEBI:29108"/>
        <label>2</label>
    </ligand>
</feature>
<dbReference type="InterPro" id="IPR010255">
    <property type="entry name" value="Haem_peroxidase_sf"/>
</dbReference>
<evidence type="ECO:0000256" key="13">
    <source>
        <dbReference type="PIRSR" id="PIRSR600823-1"/>
    </source>
</evidence>
<feature type="binding site" evidence="15">
    <location>
        <position position="94"/>
    </location>
    <ligand>
        <name>Ca(2+)</name>
        <dbReference type="ChEBI" id="CHEBI:29108"/>
        <label>1</label>
    </ligand>
</feature>
<protein>
    <recommendedName>
        <fullName evidence="3">peroxidase</fullName>
        <ecNumber evidence="3">1.11.1.7</ecNumber>
    </recommendedName>
</protein>
<evidence type="ECO:0000259" key="21">
    <source>
        <dbReference type="PROSITE" id="PS50873"/>
    </source>
</evidence>
<evidence type="ECO:0000256" key="6">
    <source>
        <dbReference type="ARBA" id="ARBA00022617"/>
    </source>
</evidence>
<dbReference type="Proteomes" id="UP000825935">
    <property type="component" value="Chromosome 35"/>
</dbReference>
<feature type="binding site" evidence="15">
    <location>
        <position position="88"/>
    </location>
    <ligand>
        <name>Ca(2+)</name>
        <dbReference type="ChEBI" id="CHEBI:29108"/>
        <label>1</label>
    </ligand>
</feature>
<comment type="cofactor">
    <cofactor evidence="15">
        <name>Ca(2+)</name>
        <dbReference type="ChEBI" id="CHEBI:29108"/>
    </cofactor>
    <text evidence="15">Binds 2 calcium ions per subunit.</text>
</comment>
<feature type="binding site" evidence="15">
    <location>
        <position position="92"/>
    </location>
    <ligand>
        <name>Ca(2+)</name>
        <dbReference type="ChEBI" id="CHEBI:29108"/>
        <label>1</label>
    </ligand>
</feature>
<dbReference type="InterPro" id="IPR002016">
    <property type="entry name" value="Haem_peroxidase"/>
</dbReference>
<feature type="disulfide bond" evidence="17">
    <location>
        <begin position="216"/>
        <end position="248"/>
    </location>
</feature>
<name>A0A8T2QEE5_CERRI</name>
<comment type="catalytic activity">
    <reaction evidence="1">
        <text>2 a phenolic donor + H2O2 = 2 a phenolic radical donor + 2 H2O</text>
        <dbReference type="Rhea" id="RHEA:56136"/>
        <dbReference type="ChEBI" id="CHEBI:15377"/>
        <dbReference type="ChEBI" id="CHEBI:16240"/>
        <dbReference type="ChEBI" id="CHEBI:139520"/>
        <dbReference type="ChEBI" id="CHEBI:139521"/>
        <dbReference type="EC" id="1.11.1.7"/>
    </reaction>
</comment>
<comment type="function">
    <text evidence="2">Removal of H(2)O(2), oxidation of toxic reductants, biosynthesis and degradation of lignin, suberization, auxin catabolism, response to environmental stresses such as wounding, pathogen attack and oxidative stress. These functions might be dependent on each isozyme/isoform in each plant tissue.</text>
</comment>
<dbReference type="FunFam" id="1.10.520.10:FF:000001">
    <property type="entry name" value="Peroxidase"/>
    <property type="match status" value="1"/>
</dbReference>
<dbReference type="GO" id="GO:0042744">
    <property type="term" value="P:hydrogen peroxide catabolic process"/>
    <property type="evidence" value="ECO:0007669"/>
    <property type="project" value="InterPro"/>
</dbReference>
<evidence type="ECO:0000256" key="9">
    <source>
        <dbReference type="ARBA" id="ARBA00022837"/>
    </source>
</evidence>
<keyword evidence="12 17" id="KW-1015">Disulfide bond</keyword>
<keyword evidence="11 15" id="KW-0408">Iron</keyword>
<feature type="binding site" evidence="15">
    <location>
        <position position="90"/>
    </location>
    <ligand>
        <name>Ca(2+)</name>
        <dbReference type="ChEBI" id="CHEBI:29108"/>
        <label>1</label>
    </ligand>
</feature>
<feature type="compositionally biased region" description="Basic residues" evidence="19">
    <location>
        <begin position="405"/>
        <end position="416"/>
    </location>
</feature>
<feature type="region of interest" description="Disordered" evidence="19">
    <location>
        <begin position="343"/>
        <end position="424"/>
    </location>
</feature>
<evidence type="ECO:0000256" key="8">
    <source>
        <dbReference type="ARBA" id="ARBA00022729"/>
    </source>
</evidence>
<dbReference type="AlphaFoldDB" id="A0A8T2QEE5"/>
<dbReference type="PRINTS" id="PR00461">
    <property type="entry name" value="PLPEROXIDASE"/>
</dbReference>
<dbReference type="InterPro" id="IPR000823">
    <property type="entry name" value="Peroxidase_pln"/>
</dbReference>
<keyword evidence="6" id="KW-0349">Heme</keyword>
<evidence type="ECO:0000256" key="10">
    <source>
        <dbReference type="ARBA" id="ARBA00023002"/>
    </source>
</evidence>
<evidence type="ECO:0000256" key="15">
    <source>
        <dbReference type="PIRSR" id="PIRSR600823-3"/>
    </source>
</evidence>
<feature type="binding site" description="axial binding residue" evidence="15">
    <location>
        <position position="209"/>
    </location>
    <ligand>
        <name>heme b</name>
        <dbReference type="ChEBI" id="CHEBI:60344"/>
    </ligand>
    <ligandPart>
        <name>Fe</name>
        <dbReference type="ChEBI" id="CHEBI:18248"/>
    </ligandPart>
</feature>
<feature type="binding site" evidence="14">
    <location>
        <position position="179"/>
    </location>
    <ligand>
        <name>substrate</name>
    </ligand>
</feature>
<keyword evidence="8 20" id="KW-0732">Signal</keyword>
<dbReference type="GO" id="GO:0020037">
    <property type="term" value="F:heme binding"/>
    <property type="evidence" value="ECO:0007669"/>
    <property type="project" value="InterPro"/>
</dbReference>
<evidence type="ECO:0000256" key="14">
    <source>
        <dbReference type="PIRSR" id="PIRSR600823-2"/>
    </source>
</evidence>
<comment type="caution">
    <text evidence="22">The sequence shown here is derived from an EMBL/GenBank/DDBJ whole genome shotgun (WGS) entry which is preliminary data.</text>
</comment>
<gene>
    <name evidence="22" type="ORF">KP509_35G020300</name>
</gene>
<keyword evidence="10" id="KW-0560">Oxidoreductase</keyword>
<dbReference type="Gene3D" id="1.10.420.10">
    <property type="entry name" value="Peroxidase, domain 2"/>
    <property type="match status" value="1"/>
</dbReference>
<feature type="active site" description="Proton acceptor" evidence="13">
    <location>
        <position position="84"/>
    </location>
</feature>
<evidence type="ECO:0000256" key="16">
    <source>
        <dbReference type="PIRSR" id="PIRSR600823-4"/>
    </source>
</evidence>
<evidence type="ECO:0000313" key="23">
    <source>
        <dbReference type="Proteomes" id="UP000825935"/>
    </source>
</evidence>
<feature type="disulfide bond" evidence="17">
    <location>
        <begin position="86"/>
        <end position="91"/>
    </location>
</feature>
<sequence length="424" mass="45855">MMGRSSKNTNRSTRTGGRCAATLSLLLSVVTCLAQMPWHVEGTTTVGFYATSCPNAETIIQQEVQSRFNSDPTISAGLLRMFFHDCFVQGCDASILIDPTPGNTPEKQSGPNLTLRGFDLIDAIKSKLEAECPGIVSCADIIAVATRDAVALAGGPSYQVKTGRFDGRRSKSSDANILPSPDSDVDQASSAFASQGLSLNDLVVLLGAHTTGFAHCGFFSDRLYNFQGTGQPDPTMNPPLVSRLKGICPNPASGSSTDPTVSLDQGTRDTFDSSYYSQLQKHNGILRIDQVLQDDPRTSPLVSRFTDAGAFFTSFISSITTLGDLNVKSAQTGEVRLDCRRINPITHTPPTTRPTSPPITPQPPVSGVPPVTPRKPPSPPPLRKGPRIPLPLPPFRPHFPPMRRGERRHHRPHHTIRIPFDPFP</sequence>
<evidence type="ECO:0000256" key="4">
    <source>
        <dbReference type="ARBA" id="ARBA00022525"/>
    </source>
</evidence>
<evidence type="ECO:0000256" key="20">
    <source>
        <dbReference type="SAM" id="SignalP"/>
    </source>
</evidence>
<keyword evidence="5" id="KW-0575">Peroxidase</keyword>
<evidence type="ECO:0000256" key="11">
    <source>
        <dbReference type="ARBA" id="ARBA00023004"/>
    </source>
</evidence>
<dbReference type="SUPFAM" id="SSF48113">
    <property type="entry name" value="Heme-dependent peroxidases"/>
    <property type="match status" value="1"/>
</dbReference>
<evidence type="ECO:0000256" key="19">
    <source>
        <dbReference type="SAM" id="MobiDB-lite"/>
    </source>
</evidence>
<evidence type="ECO:0000256" key="1">
    <source>
        <dbReference type="ARBA" id="ARBA00000189"/>
    </source>
</evidence>
<dbReference type="InterPro" id="IPR033905">
    <property type="entry name" value="Secretory_peroxidase"/>
</dbReference>
<keyword evidence="9 15" id="KW-0106">Calcium</keyword>
<dbReference type="OrthoDB" id="2113341at2759"/>
<accession>A0A8T2QEE5</accession>
<feature type="domain" description="Plant heme peroxidase family profile" evidence="21">
    <location>
        <begin position="43"/>
        <end position="343"/>
    </location>
</feature>
<evidence type="ECO:0000256" key="3">
    <source>
        <dbReference type="ARBA" id="ARBA00012313"/>
    </source>
</evidence>
<dbReference type="PRINTS" id="PR00458">
    <property type="entry name" value="PEROXIDASE"/>
</dbReference>
<feature type="binding site" evidence="15">
    <location>
        <position position="106"/>
    </location>
    <ligand>
        <name>Ca(2+)</name>
        <dbReference type="ChEBI" id="CHEBI:29108"/>
        <label>1</label>
    </ligand>
</feature>
<dbReference type="PANTHER" id="PTHR31517:SF59">
    <property type="entry name" value="PEROXIDASE"/>
    <property type="match status" value="1"/>
</dbReference>
<evidence type="ECO:0000256" key="5">
    <source>
        <dbReference type="ARBA" id="ARBA00022559"/>
    </source>
</evidence>
<feature type="disulfide bond" evidence="17">
    <location>
        <begin position="138"/>
        <end position="339"/>
    </location>
</feature>
<dbReference type="GO" id="GO:0006979">
    <property type="term" value="P:response to oxidative stress"/>
    <property type="evidence" value="ECO:0007669"/>
    <property type="project" value="InterPro"/>
</dbReference>
<dbReference type="GO" id="GO:0046872">
    <property type="term" value="F:metal ion binding"/>
    <property type="evidence" value="ECO:0007669"/>
    <property type="project" value="UniProtKB-KW"/>
</dbReference>
<dbReference type="Pfam" id="PF00141">
    <property type="entry name" value="peroxidase"/>
    <property type="match status" value="1"/>
</dbReference>